<accession>A0A1Q5PU48</accession>
<evidence type="ECO:0000256" key="2">
    <source>
        <dbReference type="ARBA" id="ARBA00023015"/>
    </source>
</evidence>
<name>A0A1Q5PU48_9ACTO</name>
<dbReference type="EMBL" id="MQVS01000010">
    <property type="protein sequence ID" value="OKL51117.1"/>
    <property type="molecule type" value="Genomic_DNA"/>
</dbReference>
<comment type="caution">
    <text evidence="7">The sequence shown here is derived from an EMBL/GenBank/DDBJ whole genome shotgun (WGS) entry which is preliminary data.</text>
</comment>
<dbReference type="InterPro" id="IPR039538">
    <property type="entry name" value="BetI_C"/>
</dbReference>
<evidence type="ECO:0000313" key="7">
    <source>
        <dbReference type="EMBL" id="OKL51117.1"/>
    </source>
</evidence>
<dbReference type="GO" id="GO:0003700">
    <property type="term" value="F:DNA-binding transcription factor activity"/>
    <property type="evidence" value="ECO:0007669"/>
    <property type="project" value="TreeGrafter"/>
</dbReference>
<dbReference type="InterPro" id="IPR001647">
    <property type="entry name" value="HTH_TetR"/>
</dbReference>
<reference evidence="8" key="1">
    <citation type="submission" date="2016-12" db="EMBL/GenBank/DDBJ databases">
        <authorList>
            <person name="Meng X."/>
        </authorList>
    </citation>
    <scope>NUCLEOTIDE SEQUENCE [LARGE SCALE GENOMIC DNA]</scope>
    <source>
        <strain evidence="8">DSM 20732</strain>
    </source>
</reference>
<keyword evidence="3 5" id="KW-0238">DNA-binding</keyword>
<dbReference type="Pfam" id="PF00440">
    <property type="entry name" value="TetR_N"/>
    <property type="match status" value="1"/>
</dbReference>
<evidence type="ECO:0000256" key="4">
    <source>
        <dbReference type="ARBA" id="ARBA00023163"/>
    </source>
</evidence>
<keyword evidence="2" id="KW-0805">Transcription regulation</keyword>
<evidence type="ECO:0000259" key="6">
    <source>
        <dbReference type="PROSITE" id="PS50977"/>
    </source>
</evidence>
<dbReference type="Pfam" id="PF13977">
    <property type="entry name" value="TetR_C_6"/>
    <property type="match status" value="1"/>
</dbReference>
<feature type="domain" description="HTH tetR-type" evidence="6">
    <location>
        <begin position="18"/>
        <end position="78"/>
    </location>
</feature>
<organism evidence="7 8">
    <name type="scientific">Buchananella hordeovulneris</name>
    <dbReference type="NCBI Taxonomy" id="52770"/>
    <lineage>
        <taxon>Bacteria</taxon>
        <taxon>Bacillati</taxon>
        <taxon>Actinomycetota</taxon>
        <taxon>Actinomycetes</taxon>
        <taxon>Actinomycetales</taxon>
        <taxon>Actinomycetaceae</taxon>
        <taxon>Buchananella</taxon>
    </lineage>
</organism>
<dbReference type="PANTHER" id="PTHR30055:SF234">
    <property type="entry name" value="HTH-TYPE TRANSCRIPTIONAL REGULATOR BETI"/>
    <property type="match status" value="1"/>
</dbReference>
<evidence type="ECO:0000256" key="3">
    <source>
        <dbReference type="ARBA" id="ARBA00023125"/>
    </source>
</evidence>
<dbReference type="SUPFAM" id="SSF46689">
    <property type="entry name" value="Homeodomain-like"/>
    <property type="match status" value="1"/>
</dbReference>
<dbReference type="InterPro" id="IPR050109">
    <property type="entry name" value="HTH-type_TetR-like_transc_reg"/>
</dbReference>
<gene>
    <name evidence="7" type="ORF">BSZ40_09435</name>
</gene>
<dbReference type="GO" id="GO:0000976">
    <property type="term" value="F:transcription cis-regulatory region binding"/>
    <property type="evidence" value="ECO:0007669"/>
    <property type="project" value="TreeGrafter"/>
</dbReference>
<feature type="DNA-binding region" description="H-T-H motif" evidence="5">
    <location>
        <begin position="41"/>
        <end position="60"/>
    </location>
</feature>
<dbReference type="SUPFAM" id="SSF48498">
    <property type="entry name" value="Tetracyclin repressor-like, C-terminal domain"/>
    <property type="match status" value="1"/>
</dbReference>
<proteinExistence type="predicted"/>
<dbReference type="Gene3D" id="1.10.357.10">
    <property type="entry name" value="Tetracycline Repressor, domain 2"/>
    <property type="match status" value="1"/>
</dbReference>
<dbReference type="InParanoid" id="A0A1Q5PU48"/>
<keyword evidence="8" id="KW-1185">Reference proteome</keyword>
<keyword evidence="1" id="KW-0678">Repressor</keyword>
<dbReference type="Proteomes" id="UP000185612">
    <property type="component" value="Unassembled WGS sequence"/>
</dbReference>
<dbReference type="AlphaFoldDB" id="A0A1Q5PU48"/>
<dbReference type="PROSITE" id="PS50977">
    <property type="entry name" value="HTH_TETR_2"/>
    <property type="match status" value="1"/>
</dbReference>
<dbReference type="InterPro" id="IPR036271">
    <property type="entry name" value="Tet_transcr_reg_TetR-rel_C_sf"/>
</dbReference>
<protein>
    <submittedName>
        <fullName evidence="7">TetR family transcriptional regulator</fullName>
    </submittedName>
</protein>
<dbReference type="PANTHER" id="PTHR30055">
    <property type="entry name" value="HTH-TYPE TRANSCRIPTIONAL REGULATOR RUTR"/>
    <property type="match status" value="1"/>
</dbReference>
<dbReference type="RefSeq" id="WP_073825683.1">
    <property type="nucleotide sequence ID" value="NZ_MQVS01000010.1"/>
</dbReference>
<sequence length="207" mass="21792">MRAALPETSTGLLDQPLGEAAARTADAAIRVIASQGFDKLSVRSVASELGVAPGTVQYHASSRRALLTTALIRSVQRQARRITAHQVDPTDPESLVQALAELLPTGPVQREDAAAWVAFGAAAATRPWLAGPYWQALQKFQTWVESTLTAAQRSGALAAEVAPAATARLVTALVNGLTLDLLNAPPLPTADVVAQLRRGLTLLLPRP</sequence>
<evidence type="ECO:0000313" key="8">
    <source>
        <dbReference type="Proteomes" id="UP000185612"/>
    </source>
</evidence>
<keyword evidence="4" id="KW-0804">Transcription</keyword>
<evidence type="ECO:0000256" key="1">
    <source>
        <dbReference type="ARBA" id="ARBA00022491"/>
    </source>
</evidence>
<dbReference type="OrthoDB" id="6929199at2"/>
<evidence type="ECO:0000256" key="5">
    <source>
        <dbReference type="PROSITE-ProRule" id="PRU00335"/>
    </source>
</evidence>
<dbReference type="STRING" id="52770.BSZ40_09435"/>
<dbReference type="InterPro" id="IPR009057">
    <property type="entry name" value="Homeodomain-like_sf"/>
</dbReference>